<evidence type="ECO:0000313" key="2">
    <source>
        <dbReference type="EMBL" id="EYC37371.1"/>
    </source>
</evidence>
<dbReference type="Proteomes" id="UP000024635">
    <property type="component" value="Unassembled WGS sequence"/>
</dbReference>
<dbReference type="OrthoDB" id="2687620at2759"/>
<dbReference type="AlphaFoldDB" id="A0A016WCM9"/>
<feature type="compositionally biased region" description="Basic and acidic residues" evidence="1">
    <location>
        <begin position="12"/>
        <end position="30"/>
    </location>
</feature>
<name>A0A016WCM9_9BILA</name>
<evidence type="ECO:0000313" key="3">
    <source>
        <dbReference type="Proteomes" id="UP000024635"/>
    </source>
</evidence>
<feature type="compositionally biased region" description="Low complexity" evidence="1">
    <location>
        <begin position="40"/>
        <end position="54"/>
    </location>
</feature>
<reference evidence="3" key="1">
    <citation type="journal article" date="2015" name="Nat. Genet.">
        <title>The genome and transcriptome of the zoonotic hookworm Ancylostoma ceylanicum identify infection-specific gene families.</title>
        <authorList>
            <person name="Schwarz E.M."/>
            <person name="Hu Y."/>
            <person name="Antoshechkin I."/>
            <person name="Miller M.M."/>
            <person name="Sternberg P.W."/>
            <person name="Aroian R.V."/>
        </authorList>
    </citation>
    <scope>NUCLEOTIDE SEQUENCE</scope>
    <source>
        <strain evidence="3">HY135</strain>
    </source>
</reference>
<proteinExistence type="predicted"/>
<accession>A0A016WCM9</accession>
<gene>
    <name evidence="2" type="primary">Acey_s0798.g2408</name>
    <name evidence="2" type="ORF">Y032_0798g2408</name>
</gene>
<organism evidence="2 3">
    <name type="scientific">Ancylostoma ceylanicum</name>
    <dbReference type="NCBI Taxonomy" id="53326"/>
    <lineage>
        <taxon>Eukaryota</taxon>
        <taxon>Metazoa</taxon>
        <taxon>Ecdysozoa</taxon>
        <taxon>Nematoda</taxon>
        <taxon>Chromadorea</taxon>
        <taxon>Rhabditida</taxon>
        <taxon>Rhabditina</taxon>
        <taxon>Rhabditomorpha</taxon>
        <taxon>Strongyloidea</taxon>
        <taxon>Ancylostomatidae</taxon>
        <taxon>Ancylostomatinae</taxon>
        <taxon>Ancylostoma</taxon>
    </lineage>
</organism>
<keyword evidence="3" id="KW-1185">Reference proteome</keyword>
<evidence type="ECO:0000256" key="1">
    <source>
        <dbReference type="SAM" id="MobiDB-lite"/>
    </source>
</evidence>
<protein>
    <submittedName>
        <fullName evidence="2">Uncharacterized protein</fullName>
    </submittedName>
</protein>
<dbReference type="EMBL" id="JARK01000398">
    <property type="protein sequence ID" value="EYC37371.1"/>
    <property type="molecule type" value="Genomic_DNA"/>
</dbReference>
<sequence>MSSKNTIITTDRVIKRSDDNRPKFMRNDEKKRKKERKSSSENNASSSSSSSESSVSEKTKMQVLPIAAKKTHICGHVGVKLKSQECNSERNTTKVEIRVGVLQIM</sequence>
<comment type="caution">
    <text evidence="2">The sequence shown here is derived from an EMBL/GenBank/DDBJ whole genome shotgun (WGS) entry which is preliminary data.</text>
</comment>
<feature type="region of interest" description="Disordered" evidence="1">
    <location>
        <begin position="1"/>
        <end position="60"/>
    </location>
</feature>